<name>A0A0A8YKH8_ARUDO</name>
<proteinExistence type="predicted"/>
<dbReference type="EMBL" id="GBRH01271229">
    <property type="protein sequence ID" value="JAD26666.1"/>
    <property type="molecule type" value="Transcribed_RNA"/>
</dbReference>
<reference evidence="2" key="1">
    <citation type="submission" date="2014-09" db="EMBL/GenBank/DDBJ databases">
        <authorList>
            <person name="Magalhaes I.L.F."/>
            <person name="Oliveira U."/>
            <person name="Santos F.R."/>
            <person name="Vidigal T.H.D.A."/>
            <person name="Brescovit A.D."/>
            <person name="Santos A.J."/>
        </authorList>
    </citation>
    <scope>NUCLEOTIDE SEQUENCE</scope>
    <source>
        <tissue evidence="2">Shoot tissue taken approximately 20 cm above the soil surface</tissue>
    </source>
</reference>
<accession>A0A0A8YKH8</accession>
<feature type="transmembrane region" description="Helical" evidence="1">
    <location>
        <begin position="12"/>
        <end position="33"/>
    </location>
</feature>
<sequence length="41" mass="4819">MHSFTFSVSRPHNFVVVDAYIIIQHFTIISMYVSHSTPYNM</sequence>
<protein>
    <submittedName>
        <fullName evidence="2">Uncharacterized protein</fullName>
    </submittedName>
</protein>
<evidence type="ECO:0000313" key="2">
    <source>
        <dbReference type="EMBL" id="JAD26666.1"/>
    </source>
</evidence>
<evidence type="ECO:0000256" key="1">
    <source>
        <dbReference type="SAM" id="Phobius"/>
    </source>
</evidence>
<organism evidence="2">
    <name type="scientific">Arundo donax</name>
    <name type="common">Giant reed</name>
    <name type="synonym">Donax arundinaceus</name>
    <dbReference type="NCBI Taxonomy" id="35708"/>
    <lineage>
        <taxon>Eukaryota</taxon>
        <taxon>Viridiplantae</taxon>
        <taxon>Streptophyta</taxon>
        <taxon>Embryophyta</taxon>
        <taxon>Tracheophyta</taxon>
        <taxon>Spermatophyta</taxon>
        <taxon>Magnoliopsida</taxon>
        <taxon>Liliopsida</taxon>
        <taxon>Poales</taxon>
        <taxon>Poaceae</taxon>
        <taxon>PACMAD clade</taxon>
        <taxon>Arundinoideae</taxon>
        <taxon>Arundineae</taxon>
        <taxon>Arundo</taxon>
    </lineage>
</organism>
<dbReference type="AlphaFoldDB" id="A0A0A8YKH8"/>
<keyword evidence="1" id="KW-0812">Transmembrane</keyword>
<reference evidence="2" key="2">
    <citation type="journal article" date="2015" name="Data Brief">
        <title>Shoot transcriptome of the giant reed, Arundo donax.</title>
        <authorList>
            <person name="Barrero R.A."/>
            <person name="Guerrero F.D."/>
            <person name="Moolhuijzen P."/>
            <person name="Goolsby J.A."/>
            <person name="Tidwell J."/>
            <person name="Bellgard S.E."/>
            <person name="Bellgard M.I."/>
        </authorList>
    </citation>
    <scope>NUCLEOTIDE SEQUENCE</scope>
    <source>
        <tissue evidence="2">Shoot tissue taken approximately 20 cm above the soil surface</tissue>
    </source>
</reference>
<keyword evidence="1" id="KW-0472">Membrane</keyword>
<keyword evidence="1" id="KW-1133">Transmembrane helix</keyword>